<organism evidence="3 4">
    <name type="scientific">Phoenix dactylifera</name>
    <name type="common">Date palm</name>
    <dbReference type="NCBI Taxonomy" id="42345"/>
    <lineage>
        <taxon>Eukaryota</taxon>
        <taxon>Viridiplantae</taxon>
        <taxon>Streptophyta</taxon>
        <taxon>Embryophyta</taxon>
        <taxon>Tracheophyta</taxon>
        <taxon>Spermatophyta</taxon>
        <taxon>Magnoliopsida</taxon>
        <taxon>Liliopsida</taxon>
        <taxon>Arecaceae</taxon>
        <taxon>Coryphoideae</taxon>
        <taxon>Phoeniceae</taxon>
        <taxon>Phoenix</taxon>
    </lineage>
</organism>
<dbReference type="InterPro" id="IPR003892">
    <property type="entry name" value="CUE"/>
</dbReference>
<dbReference type="InterPro" id="IPR041800">
    <property type="entry name" value="ASCC2_CUE"/>
</dbReference>
<dbReference type="GO" id="GO:0043130">
    <property type="term" value="F:ubiquitin binding"/>
    <property type="evidence" value="ECO:0007669"/>
    <property type="project" value="InterPro"/>
</dbReference>
<keyword evidence="3" id="KW-1185">Reference proteome</keyword>
<dbReference type="InterPro" id="IPR052586">
    <property type="entry name" value="ASCC2"/>
</dbReference>
<evidence type="ECO:0000313" key="4">
    <source>
        <dbReference type="RefSeq" id="XP_008805692.2"/>
    </source>
</evidence>
<dbReference type="SUPFAM" id="SSF46934">
    <property type="entry name" value="UBA-like"/>
    <property type="match status" value="1"/>
</dbReference>
<dbReference type="GeneID" id="103718581"/>
<dbReference type="KEGG" id="pda:103718581"/>
<dbReference type="PANTHER" id="PTHR21494:SF0">
    <property type="entry name" value="ACTIVATING SIGNAL COINTEGRATOR 1 COMPLEX SUBUNIT 2"/>
    <property type="match status" value="1"/>
</dbReference>
<dbReference type="OrthoDB" id="5577209at2759"/>
<evidence type="ECO:0000313" key="3">
    <source>
        <dbReference type="Proteomes" id="UP000228380"/>
    </source>
</evidence>
<feature type="compositionally biased region" description="Low complexity" evidence="1">
    <location>
        <begin position="688"/>
        <end position="716"/>
    </location>
</feature>
<sequence length="828" mass="91598">MASAPSQRSHGPKGSYRNQKRFVPKGENSSSSSRDHPIPGNAKPPPPLTTALRGSSAAPARPGGKGRRGGGGNFVRYLPQDEAVACGLGADAGGLDAVESQGIVDLLNDELSKLLKMSPRDFWREVATNDSLHDFLDSYLQFRHRWYDFPHRGARGIVAGVIVGELELCRRVFMVLYRISSNKDPGACANECLSMKEHTALLQEKKLLDLPKLLDICAIYGHDNEELTRLLVTNAFKAQPKLLDNVSSVVTHFLNIVHTMHQRCSSSLEVLIASRGREVCGYGHLYEDFLEVVDFINDAIVTLDAFAHAYKPASLYFSIPFEMSYGNEELLSTLARLHDSLLPSLQQGFKLVSSYVPDRKQNLSAGLVQDIVLSLKMLSVRVVKFGWKLLDFCYLNDQLTDDSLLQTAMKMFPAKVEDPVIRGDILVQTFKEINGEVSIPYEKYHSGTFLRNLEKDFKILGQIQGLRNTGWIFMDDEQFQYLSQIAAPATTVSWNKEPEIPISLLNDTAQTDEEAVIHDSKISQIKDLFPDYGKGFLSACLEVYNHDPEEVIQRILEGTLHEDLSSLDTSLEKILPLKSATQKKSDKGKEVLLESASRTSVSPAKVDSKMPRKDEDGPSSSVSSYGRYTRKSNNDLPDTAVLDSRTDKDAVRSSVLAAEYEYEDEYDDSFDDLVLSVVEAGYEEADNLSNRNSSLSERSSGSEVETSSRNSTSKWSSQKKPQFYVKDGKNYSYKVSGSVGVSNAQEAAVLNYAQKEIIHGLGRGGNLPVGAVKKLMDAEEQDHPISDAAESLGRGNPNPRGRGGRRGGGNHHRKDRAMKKHFTGLVGS</sequence>
<evidence type="ECO:0000259" key="2">
    <source>
        <dbReference type="PROSITE" id="PS51140"/>
    </source>
</evidence>
<feature type="compositionally biased region" description="Basic residues" evidence="1">
    <location>
        <begin position="802"/>
        <end position="822"/>
    </location>
</feature>
<feature type="region of interest" description="Disordered" evidence="1">
    <location>
        <begin position="687"/>
        <end position="719"/>
    </location>
</feature>
<name>A0A8B7CSV3_PHODC</name>
<dbReference type="RefSeq" id="XP_008805692.2">
    <property type="nucleotide sequence ID" value="XM_008807470.4"/>
</dbReference>
<accession>A0A8B7CSV3</accession>
<protein>
    <submittedName>
        <fullName evidence="4">Activating signal cointegrator 1 complex subunit 2</fullName>
    </submittedName>
</protein>
<dbReference type="InterPro" id="IPR009060">
    <property type="entry name" value="UBA-like_sf"/>
</dbReference>
<gene>
    <name evidence="4" type="primary">LOC103718581</name>
</gene>
<dbReference type="CDD" id="cd14364">
    <property type="entry name" value="CUE_ASCC2"/>
    <property type="match status" value="1"/>
</dbReference>
<dbReference type="AlphaFoldDB" id="A0A8B7CSV3"/>
<reference evidence="4" key="1">
    <citation type="submission" date="2025-08" db="UniProtKB">
        <authorList>
            <consortium name="RefSeq"/>
        </authorList>
    </citation>
    <scope>IDENTIFICATION</scope>
    <source>
        <tissue evidence="4">Young leaves</tissue>
    </source>
</reference>
<feature type="compositionally biased region" description="Basic and acidic residues" evidence="1">
    <location>
        <begin position="606"/>
        <end position="616"/>
    </location>
</feature>
<feature type="region of interest" description="Disordered" evidence="1">
    <location>
        <begin position="586"/>
        <end position="648"/>
    </location>
</feature>
<feature type="domain" description="CUE" evidence="2">
    <location>
        <begin position="517"/>
        <end position="560"/>
    </location>
</feature>
<evidence type="ECO:0000256" key="1">
    <source>
        <dbReference type="SAM" id="MobiDB-lite"/>
    </source>
</evidence>
<dbReference type="Gene3D" id="1.10.8.10">
    <property type="entry name" value="DNA helicase RuvA subunit, C-terminal domain"/>
    <property type="match status" value="1"/>
</dbReference>
<dbReference type="SMART" id="SM00546">
    <property type="entry name" value="CUE"/>
    <property type="match status" value="1"/>
</dbReference>
<dbReference type="PROSITE" id="PS51140">
    <property type="entry name" value="CUE"/>
    <property type="match status" value="1"/>
</dbReference>
<feature type="compositionally biased region" description="Low complexity" evidence="1">
    <location>
        <begin position="53"/>
        <end position="62"/>
    </location>
</feature>
<dbReference type="PANTHER" id="PTHR21494">
    <property type="entry name" value="ACTIVATING SIGNAL COINTEGRATOR 1 COMPLEX SUBUNIT 2 ASC-1 COMPLEX SUBUNIT P100"/>
    <property type="match status" value="1"/>
</dbReference>
<feature type="region of interest" description="Disordered" evidence="1">
    <location>
        <begin position="1"/>
        <end position="74"/>
    </location>
</feature>
<dbReference type="Pfam" id="PF02845">
    <property type="entry name" value="CUE"/>
    <property type="match status" value="1"/>
</dbReference>
<proteinExistence type="predicted"/>
<feature type="region of interest" description="Disordered" evidence="1">
    <location>
        <begin position="785"/>
        <end position="828"/>
    </location>
</feature>
<dbReference type="Proteomes" id="UP000228380">
    <property type="component" value="Unplaced"/>
</dbReference>